<comment type="caution">
    <text evidence="1">The sequence shown here is derived from an EMBL/GenBank/DDBJ whole genome shotgun (WGS) entry which is preliminary data.</text>
</comment>
<name>A0ABQ5DMF4_9ASTR</name>
<evidence type="ECO:0000313" key="2">
    <source>
        <dbReference type="Proteomes" id="UP001151760"/>
    </source>
</evidence>
<organism evidence="1 2">
    <name type="scientific">Tanacetum coccineum</name>
    <dbReference type="NCBI Taxonomy" id="301880"/>
    <lineage>
        <taxon>Eukaryota</taxon>
        <taxon>Viridiplantae</taxon>
        <taxon>Streptophyta</taxon>
        <taxon>Embryophyta</taxon>
        <taxon>Tracheophyta</taxon>
        <taxon>Spermatophyta</taxon>
        <taxon>Magnoliopsida</taxon>
        <taxon>eudicotyledons</taxon>
        <taxon>Gunneridae</taxon>
        <taxon>Pentapetalae</taxon>
        <taxon>asterids</taxon>
        <taxon>campanulids</taxon>
        <taxon>Asterales</taxon>
        <taxon>Asteraceae</taxon>
        <taxon>Asteroideae</taxon>
        <taxon>Anthemideae</taxon>
        <taxon>Anthemidinae</taxon>
        <taxon>Tanacetum</taxon>
    </lineage>
</organism>
<keyword evidence="2" id="KW-1185">Reference proteome</keyword>
<dbReference type="EMBL" id="BQNB010015443">
    <property type="protein sequence ID" value="GJT40102.1"/>
    <property type="molecule type" value="Genomic_DNA"/>
</dbReference>
<reference evidence="1" key="1">
    <citation type="journal article" date="2022" name="Int. J. Mol. Sci.">
        <title>Draft Genome of Tanacetum Coccineum: Genomic Comparison of Closely Related Tanacetum-Family Plants.</title>
        <authorList>
            <person name="Yamashiro T."/>
            <person name="Shiraishi A."/>
            <person name="Nakayama K."/>
            <person name="Satake H."/>
        </authorList>
    </citation>
    <scope>NUCLEOTIDE SEQUENCE</scope>
</reference>
<accession>A0ABQ5DMF4</accession>
<reference evidence="1" key="2">
    <citation type="submission" date="2022-01" db="EMBL/GenBank/DDBJ databases">
        <authorList>
            <person name="Yamashiro T."/>
            <person name="Shiraishi A."/>
            <person name="Satake H."/>
            <person name="Nakayama K."/>
        </authorList>
    </citation>
    <scope>NUCLEOTIDE SEQUENCE</scope>
</reference>
<protein>
    <submittedName>
        <fullName evidence="1">Uncharacterized protein</fullName>
    </submittedName>
</protein>
<gene>
    <name evidence="1" type="ORF">Tco_0939967</name>
</gene>
<dbReference type="Proteomes" id="UP001151760">
    <property type="component" value="Unassembled WGS sequence"/>
</dbReference>
<evidence type="ECO:0000313" key="1">
    <source>
        <dbReference type="EMBL" id="GJT40102.1"/>
    </source>
</evidence>
<proteinExistence type="predicted"/>
<sequence>MKLLLNHPFQISPSSLVGSSSSVRLTTPPPDYPFDESIFSKLDNSLWIIPRPLGSKPVLEESNESDACLSMPPKRTSTFAAPTMTQAAIRKQVADSVAASLEHKLQQWQTPNLLGLL</sequence>